<feature type="region of interest" description="Disordered" evidence="1">
    <location>
        <begin position="1"/>
        <end position="43"/>
    </location>
</feature>
<name>A0A1H9LI02_FLAFI</name>
<evidence type="ECO:0000313" key="2">
    <source>
        <dbReference type="EMBL" id="SER11142.1"/>
    </source>
</evidence>
<proteinExistence type="predicted"/>
<gene>
    <name evidence="2" type="ORF">SAMN05444355_10742</name>
</gene>
<keyword evidence="3" id="KW-1185">Reference proteome</keyword>
<sequence length="137" mass="15703">MGTPKKRQPRTFNTFSDSDSAVNNYQNNKKREVEASKPVSSQSISAEMELTMKRKRSNILTIATRTGIKEADSWTKFNSWMLASSVHHKALNAYDYNELDELDKQFRQLEINYEHSAQKVGNKAWHHATGIPQSSQN</sequence>
<dbReference type="Proteomes" id="UP000183658">
    <property type="component" value="Unassembled WGS sequence"/>
</dbReference>
<organism evidence="2 3">
    <name type="scientific">Flavobacterium frigoris</name>
    <dbReference type="NCBI Taxonomy" id="229204"/>
    <lineage>
        <taxon>Bacteria</taxon>
        <taxon>Pseudomonadati</taxon>
        <taxon>Bacteroidota</taxon>
        <taxon>Flavobacteriia</taxon>
        <taxon>Flavobacteriales</taxon>
        <taxon>Flavobacteriaceae</taxon>
        <taxon>Flavobacterium</taxon>
    </lineage>
</organism>
<evidence type="ECO:0000313" key="3">
    <source>
        <dbReference type="Proteomes" id="UP000183658"/>
    </source>
</evidence>
<dbReference type="OrthoDB" id="1451383at2"/>
<protein>
    <submittedName>
        <fullName evidence="2">Uncharacterized protein</fullName>
    </submittedName>
</protein>
<accession>A0A1H9LI02</accession>
<dbReference type="RefSeq" id="WP_074723432.1">
    <property type="nucleotide sequence ID" value="NZ_CBCRVS010000005.1"/>
</dbReference>
<dbReference type="EMBL" id="FOFZ01000007">
    <property type="protein sequence ID" value="SER11142.1"/>
    <property type="molecule type" value="Genomic_DNA"/>
</dbReference>
<dbReference type="AlphaFoldDB" id="A0A1H9LI02"/>
<feature type="compositionally biased region" description="Polar residues" evidence="1">
    <location>
        <begin position="10"/>
        <end position="27"/>
    </location>
</feature>
<reference evidence="3" key="1">
    <citation type="submission" date="2016-10" db="EMBL/GenBank/DDBJ databases">
        <authorList>
            <person name="Varghese N."/>
            <person name="Submissions S."/>
        </authorList>
    </citation>
    <scope>NUCLEOTIDE SEQUENCE [LARGE SCALE GENOMIC DNA]</scope>
    <source>
        <strain evidence="3">DSM 15719</strain>
    </source>
</reference>
<evidence type="ECO:0000256" key="1">
    <source>
        <dbReference type="SAM" id="MobiDB-lite"/>
    </source>
</evidence>